<feature type="non-terminal residue" evidence="1">
    <location>
        <position position="128"/>
    </location>
</feature>
<reference evidence="1" key="1">
    <citation type="submission" date="2020-04" db="EMBL/GenBank/DDBJ databases">
        <authorList>
            <person name="Alioto T."/>
            <person name="Alioto T."/>
            <person name="Gomez Garrido J."/>
        </authorList>
    </citation>
    <scope>NUCLEOTIDE SEQUENCE</scope>
    <source>
        <strain evidence="1">A484AB</strain>
    </source>
</reference>
<keyword evidence="2" id="KW-1185">Reference proteome</keyword>
<feature type="non-terminal residue" evidence="1">
    <location>
        <position position="1"/>
    </location>
</feature>
<evidence type="ECO:0000313" key="1">
    <source>
        <dbReference type="EMBL" id="CAB4035995.1"/>
    </source>
</evidence>
<proteinExistence type="predicted"/>
<evidence type="ECO:0000313" key="2">
    <source>
        <dbReference type="Proteomes" id="UP001152795"/>
    </source>
</evidence>
<name>A0A6S7JTD5_PARCT</name>
<sequence>KYSDFGKQINYGIIDSSFLLKYIHRNNLYLYILEGGAGDGFYSNGRCNTQFGGAYGVGGEGGSRLAHGGGGGRGKRNNAVGGFGGGRGVYGLGGDAGRGGGYSGGASGENVFNSCGAGGGSFNSGKNQ</sequence>
<gene>
    <name evidence="1" type="ORF">PACLA_8A050476</name>
</gene>
<protein>
    <submittedName>
        <fullName evidence="1">Uncharacterized protein</fullName>
    </submittedName>
</protein>
<accession>A0A6S7JTD5</accession>
<dbReference type="EMBL" id="CACRXK020021593">
    <property type="protein sequence ID" value="CAB4035995.1"/>
    <property type="molecule type" value="Genomic_DNA"/>
</dbReference>
<dbReference type="AlphaFoldDB" id="A0A6S7JTD5"/>
<organism evidence="1 2">
    <name type="scientific">Paramuricea clavata</name>
    <name type="common">Red gorgonian</name>
    <name type="synonym">Violescent sea-whip</name>
    <dbReference type="NCBI Taxonomy" id="317549"/>
    <lineage>
        <taxon>Eukaryota</taxon>
        <taxon>Metazoa</taxon>
        <taxon>Cnidaria</taxon>
        <taxon>Anthozoa</taxon>
        <taxon>Octocorallia</taxon>
        <taxon>Malacalcyonacea</taxon>
        <taxon>Plexauridae</taxon>
        <taxon>Paramuricea</taxon>
    </lineage>
</organism>
<comment type="caution">
    <text evidence="1">The sequence shown here is derived from an EMBL/GenBank/DDBJ whole genome shotgun (WGS) entry which is preliminary data.</text>
</comment>
<dbReference type="Proteomes" id="UP001152795">
    <property type="component" value="Unassembled WGS sequence"/>
</dbReference>